<dbReference type="Proteomes" id="UP000230759">
    <property type="component" value="Unassembled WGS sequence"/>
</dbReference>
<name>A0A2H0BI97_9BACT</name>
<gene>
    <name evidence="2" type="ORF">COX04_00370</name>
</gene>
<proteinExistence type="predicted"/>
<evidence type="ECO:0000256" key="1">
    <source>
        <dbReference type="SAM" id="MobiDB-lite"/>
    </source>
</evidence>
<comment type="caution">
    <text evidence="2">The sequence shown here is derived from an EMBL/GenBank/DDBJ whole genome shotgun (WGS) entry which is preliminary data.</text>
</comment>
<sequence length="78" mass="9298">MSNKCARCGKERIAIKTYKQKVGGSYVYWREMACSDPECQKKVNKSLSNEKQKRTRIKNEQNRREEERKQRLADSNKK</sequence>
<evidence type="ECO:0000313" key="3">
    <source>
        <dbReference type="Proteomes" id="UP000230759"/>
    </source>
</evidence>
<protein>
    <submittedName>
        <fullName evidence="2">Uncharacterized protein</fullName>
    </submittedName>
</protein>
<organism evidence="2 3">
    <name type="scientific">Candidatus Woesebacteria bacterium CG22_combo_CG10-13_8_21_14_all_45_10</name>
    <dbReference type="NCBI Taxonomy" id="1975060"/>
    <lineage>
        <taxon>Bacteria</taxon>
        <taxon>Candidatus Woeseibacteriota</taxon>
    </lineage>
</organism>
<reference evidence="2 3" key="1">
    <citation type="submission" date="2017-09" db="EMBL/GenBank/DDBJ databases">
        <title>Depth-based differentiation of microbial function through sediment-hosted aquifers and enrichment of novel symbionts in the deep terrestrial subsurface.</title>
        <authorList>
            <person name="Probst A.J."/>
            <person name="Ladd B."/>
            <person name="Jarett J.K."/>
            <person name="Geller-Mcgrath D.E."/>
            <person name="Sieber C.M."/>
            <person name="Emerson J.B."/>
            <person name="Anantharaman K."/>
            <person name="Thomas B.C."/>
            <person name="Malmstrom R."/>
            <person name="Stieglmeier M."/>
            <person name="Klingl A."/>
            <person name="Woyke T."/>
            <person name="Ryan C.M."/>
            <person name="Banfield J.F."/>
        </authorList>
    </citation>
    <scope>NUCLEOTIDE SEQUENCE [LARGE SCALE GENOMIC DNA]</scope>
    <source>
        <strain evidence="2">CG22_combo_CG10-13_8_21_14_all_45_10</strain>
    </source>
</reference>
<feature type="region of interest" description="Disordered" evidence="1">
    <location>
        <begin position="42"/>
        <end position="78"/>
    </location>
</feature>
<dbReference type="EMBL" id="PCSV01000010">
    <property type="protein sequence ID" value="PIP57279.1"/>
    <property type="molecule type" value="Genomic_DNA"/>
</dbReference>
<feature type="compositionally biased region" description="Basic and acidic residues" evidence="1">
    <location>
        <begin position="48"/>
        <end position="78"/>
    </location>
</feature>
<dbReference type="AlphaFoldDB" id="A0A2H0BI97"/>
<accession>A0A2H0BI97</accession>
<evidence type="ECO:0000313" key="2">
    <source>
        <dbReference type="EMBL" id="PIP57279.1"/>
    </source>
</evidence>